<keyword evidence="2" id="KW-1185">Reference proteome</keyword>
<dbReference type="PANTHER" id="PTHR32470:SF2">
    <property type="entry name" value="NADH DEHYDROGENASE [UBIQUINONE] 1 ALPHA SUBCOMPLEX ASSEMBLY FACTOR 2"/>
    <property type="match status" value="1"/>
</dbReference>
<evidence type="ECO:0000313" key="2">
    <source>
        <dbReference type="Proteomes" id="UP000694851"/>
    </source>
</evidence>
<name>A0A8B7SY23_HIPAR</name>
<reference evidence="3" key="1">
    <citation type="submission" date="2025-08" db="UniProtKB">
        <authorList>
            <consortium name="RefSeq"/>
        </authorList>
    </citation>
    <scope>IDENTIFICATION</scope>
    <source>
        <tissue evidence="3">Muscle</tissue>
    </source>
</reference>
<dbReference type="CTD" id="91942"/>
<proteinExistence type="inferred from homology"/>
<evidence type="ECO:0000313" key="3">
    <source>
        <dbReference type="RefSeq" id="XP_019517095.1"/>
    </source>
</evidence>
<gene>
    <name evidence="3" type="primary">NDUFAF2</name>
</gene>
<organism evidence="2 3">
    <name type="scientific">Hipposideros armiger</name>
    <name type="common">Great Himalayan leaf-nosed bat</name>
    <dbReference type="NCBI Taxonomy" id="186990"/>
    <lineage>
        <taxon>Eukaryota</taxon>
        <taxon>Metazoa</taxon>
        <taxon>Chordata</taxon>
        <taxon>Craniata</taxon>
        <taxon>Vertebrata</taxon>
        <taxon>Euteleostomi</taxon>
        <taxon>Mammalia</taxon>
        <taxon>Eutheria</taxon>
        <taxon>Laurasiatheria</taxon>
        <taxon>Chiroptera</taxon>
        <taxon>Yinpterochiroptera</taxon>
        <taxon>Rhinolophoidea</taxon>
        <taxon>Hipposideridae</taxon>
        <taxon>Hipposideros</taxon>
    </lineage>
</organism>
<dbReference type="PANTHER" id="PTHR32470">
    <property type="entry name" value="ADH DEHYDROGENASE [UBIQUINONE] 1 ALPHA SUBCOMPLEX ASSEMBLY FACTOR 2"/>
    <property type="match status" value="1"/>
</dbReference>
<dbReference type="GO" id="GO:0032981">
    <property type="term" value="P:mitochondrial respiratory chain complex I assembly"/>
    <property type="evidence" value="ECO:0007669"/>
    <property type="project" value="TreeGrafter"/>
</dbReference>
<sequence length="144" mass="17038">MGRSQNLFRALWRALSKEVKEQVGTDQFGNKYYYIPEYKNWRGQTIREKRIVEAANKREVDYEVGTIPAEWEAWIKRTRKTPPTMEDYLIVAYYNKHKGKVKLSFISRNEGPTLTLGLKIWGKIPGSYSERSERRRESPHKVVL</sequence>
<dbReference type="GeneID" id="109392871"/>
<dbReference type="OrthoDB" id="10255576at2759"/>
<dbReference type="AlphaFoldDB" id="A0A8B7SY23"/>
<dbReference type="Proteomes" id="UP000694851">
    <property type="component" value="Unplaced"/>
</dbReference>
<dbReference type="GO" id="GO:0045271">
    <property type="term" value="C:respiratory chain complex I"/>
    <property type="evidence" value="ECO:0007669"/>
    <property type="project" value="InterPro"/>
</dbReference>
<accession>A0A8B7SY23</accession>
<comment type="similarity">
    <text evidence="1">Belongs to the complex I NDUFA12 subunit family.</text>
</comment>
<dbReference type="GO" id="GO:0005739">
    <property type="term" value="C:mitochondrion"/>
    <property type="evidence" value="ECO:0007669"/>
    <property type="project" value="TreeGrafter"/>
</dbReference>
<dbReference type="RefSeq" id="XP_019517095.1">
    <property type="nucleotide sequence ID" value="XM_019661550.1"/>
</dbReference>
<dbReference type="InterPro" id="IPR007763">
    <property type="entry name" value="NDUFA12"/>
</dbReference>
<dbReference type="InterPro" id="IPR052618">
    <property type="entry name" value="ComplexI_NDUFA12"/>
</dbReference>
<protein>
    <submittedName>
        <fullName evidence="3">Mimitin, mitochondrial isoform X2</fullName>
    </submittedName>
</protein>
<dbReference type="Pfam" id="PF05071">
    <property type="entry name" value="NDUFA12"/>
    <property type="match status" value="1"/>
</dbReference>
<evidence type="ECO:0000256" key="1">
    <source>
        <dbReference type="ARBA" id="ARBA00007355"/>
    </source>
</evidence>